<dbReference type="PANTHER" id="PTHR30244:SF9">
    <property type="entry name" value="PROTEIN RV3402C"/>
    <property type="match status" value="1"/>
</dbReference>
<keyword evidence="5" id="KW-1185">Reference proteome</keyword>
<dbReference type="EMBL" id="WOSW01000031">
    <property type="protein sequence ID" value="NHO33552.1"/>
    <property type="molecule type" value="Genomic_DNA"/>
</dbReference>
<dbReference type="SUPFAM" id="SSF53383">
    <property type="entry name" value="PLP-dependent transferases"/>
    <property type="match status" value="1"/>
</dbReference>
<dbReference type="RefSeq" id="WP_206752297.1">
    <property type="nucleotide sequence ID" value="NZ_WOSW01000031.1"/>
</dbReference>
<keyword evidence="1 3" id="KW-0663">Pyridoxal phosphate</keyword>
<evidence type="ECO:0000256" key="3">
    <source>
        <dbReference type="RuleBase" id="RU004508"/>
    </source>
</evidence>
<evidence type="ECO:0000256" key="1">
    <source>
        <dbReference type="ARBA" id="ARBA00022898"/>
    </source>
</evidence>
<dbReference type="InterPro" id="IPR000653">
    <property type="entry name" value="DegT/StrS_aminotransferase"/>
</dbReference>
<dbReference type="Proteomes" id="UP000615326">
    <property type="component" value="Unassembled WGS sequence"/>
</dbReference>
<reference evidence="4 5" key="1">
    <citation type="journal article" date="2020" name="Int. J. Syst. Evol. Microbiol.">
        <title>Novel acetic acid bacteria from cider fermentations: Acetobacter conturbans sp. nov. and Acetobacter fallax sp. nov.</title>
        <authorList>
            <person name="Sombolestani A.S."/>
            <person name="Cleenwerck I."/>
            <person name="Cnockaert M."/>
            <person name="Borremans W."/>
            <person name="Wieme A.D."/>
            <person name="De Vuyst L."/>
            <person name="Vandamme P."/>
        </authorList>
    </citation>
    <scope>NUCLEOTIDE SEQUENCE [LARGE SCALE GENOMIC DNA]</scope>
    <source>
        <strain evidence="4 5">LMG 1637</strain>
    </source>
</reference>
<sequence length="400" mass="43243">MSALIFSNRSGNKDVAGMIPFISVKTPSCLTLMDSFLEIEQMGIHSNYGPKNTLFEDRLQGLYFGGQGSCLTVCNATIGLMIAMKMAGRRRTCSVSQRYALMPAFTFAAAAHAAIWAGYTPLFCDIDPATWAACPVSERRMIEKYGDSIDLIVPYATFGNSIDLAHYAALHEETGAGIVVDAAASLGALDENGIGFGSGFAHPIVFSMHATKTFGIGEGGVIYSGNPDHIAVLRVMGNFGFGEPRTATIPGLNSKMTEFSAAIALACLTTMEDVATRRSALADCYFRTLPIDFEMQKPRGHRRSYQFMPVLLPEGCCRNAVREQLSSQGIGTGAYFSPHLMEQPYFSGLCEADDLTVTENVSRRVMSLPLWTDMTMEMVGTVCQALENVLVPASMSRVAA</sequence>
<dbReference type="PANTHER" id="PTHR30244">
    <property type="entry name" value="TRANSAMINASE"/>
    <property type="match status" value="1"/>
</dbReference>
<evidence type="ECO:0000313" key="5">
    <source>
        <dbReference type="Proteomes" id="UP000615326"/>
    </source>
</evidence>
<proteinExistence type="inferred from homology"/>
<protein>
    <submittedName>
        <fullName evidence="4">Transcriptional regulator</fullName>
    </submittedName>
</protein>
<comment type="similarity">
    <text evidence="2 3">Belongs to the DegT/DnrJ/EryC1 family.</text>
</comment>
<evidence type="ECO:0000313" key="4">
    <source>
        <dbReference type="EMBL" id="NHO33552.1"/>
    </source>
</evidence>
<organism evidence="4 5">
    <name type="scientific">Acetobacter fallax</name>
    <dbReference type="NCBI Taxonomy" id="1737473"/>
    <lineage>
        <taxon>Bacteria</taxon>
        <taxon>Pseudomonadati</taxon>
        <taxon>Pseudomonadota</taxon>
        <taxon>Alphaproteobacteria</taxon>
        <taxon>Acetobacterales</taxon>
        <taxon>Acetobacteraceae</taxon>
        <taxon>Acetobacter</taxon>
    </lineage>
</organism>
<accession>A0ABX0KCZ4</accession>
<dbReference type="PIRSF" id="PIRSF000390">
    <property type="entry name" value="PLP_StrS"/>
    <property type="match status" value="1"/>
</dbReference>
<name>A0ABX0KCZ4_9PROT</name>
<dbReference type="InterPro" id="IPR015421">
    <property type="entry name" value="PyrdxlP-dep_Trfase_major"/>
</dbReference>
<dbReference type="Pfam" id="PF01041">
    <property type="entry name" value="DegT_DnrJ_EryC1"/>
    <property type="match status" value="1"/>
</dbReference>
<gene>
    <name evidence="4" type="ORF">GOB84_13490</name>
</gene>
<dbReference type="InterPro" id="IPR015424">
    <property type="entry name" value="PyrdxlP-dep_Trfase"/>
</dbReference>
<dbReference type="Gene3D" id="3.40.640.10">
    <property type="entry name" value="Type I PLP-dependent aspartate aminotransferase-like (Major domain)"/>
    <property type="match status" value="1"/>
</dbReference>
<comment type="caution">
    <text evidence="4">The sequence shown here is derived from an EMBL/GenBank/DDBJ whole genome shotgun (WGS) entry which is preliminary data.</text>
</comment>
<evidence type="ECO:0000256" key="2">
    <source>
        <dbReference type="ARBA" id="ARBA00037999"/>
    </source>
</evidence>